<organism evidence="1 2">
    <name type="scientific">Triticum urartu</name>
    <name type="common">Red wild einkorn</name>
    <name type="synonym">Crithodium urartu</name>
    <dbReference type="NCBI Taxonomy" id="4572"/>
    <lineage>
        <taxon>Eukaryota</taxon>
        <taxon>Viridiplantae</taxon>
        <taxon>Streptophyta</taxon>
        <taxon>Embryophyta</taxon>
        <taxon>Tracheophyta</taxon>
        <taxon>Spermatophyta</taxon>
        <taxon>Magnoliopsida</taxon>
        <taxon>Liliopsida</taxon>
        <taxon>Poales</taxon>
        <taxon>Poaceae</taxon>
        <taxon>BOP clade</taxon>
        <taxon>Pooideae</taxon>
        <taxon>Triticodae</taxon>
        <taxon>Triticeae</taxon>
        <taxon>Triticinae</taxon>
        <taxon>Triticum</taxon>
    </lineage>
</organism>
<accession>A0A8R7URH8</accession>
<dbReference type="EnsemblPlants" id="TuG1812G0600001538.01.T01">
    <property type="protein sequence ID" value="TuG1812G0600001538.01.T01"/>
    <property type="gene ID" value="TuG1812G0600001538.01"/>
</dbReference>
<dbReference type="Proteomes" id="UP000015106">
    <property type="component" value="Chromosome 6"/>
</dbReference>
<evidence type="ECO:0000313" key="2">
    <source>
        <dbReference type="Proteomes" id="UP000015106"/>
    </source>
</evidence>
<reference evidence="2" key="1">
    <citation type="journal article" date="2013" name="Nature">
        <title>Draft genome of the wheat A-genome progenitor Triticum urartu.</title>
        <authorList>
            <person name="Ling H.Q."/>
            <person name="Zhao S."/>
            <person name="Liu D."/>
            <person name="Wang J."/>
            <person name="Sun H."/>
            <person name="Zhang C."/>
            <person name="Fan H."/>
            <person name="Li D."/>
            <person name="Dong L."/>
            <person name="Tao Y."/>
            <person name="Gao C."/>
            <person name="Wu H."/>
            <person name="Li Y."/>
            <person name="Cui Y."/>
            <person name="Guo X."/>
            <person name="Zheng S."/>
            <person name="Wang B."/>
            <person name="Yu K."/>
            <person name="Liang Q."/>
            <person name="Yang W."/>
            <person name="Lou X."/>
            <person name="Chen J."/>
            <person name="Feng M."/>
            <person name="Jian J."/>
            <person name="Zhang X."/>
            <person name="Luo G."/>
            <person name="Jiang Y."/>
            <person name="Liu J."/>
            <person name="Wang Z."/>
            <person name="Sha Y."/>
            <person name="Zhang B."/>
            <person name="Wu H."/>
            <person name="Tang D."/>
            <person name="Shen Q."/>
            <person name="Xue P."/>
            <person name="Zou S."/>
            <person name="Wang X."/>
            <person name="Liu X."/>
            <person name="Wang F."/>
            <person name="Yang Y."/>
            <person name="An X."/>
            <person name="Dong Z."/>
            <person name="Zhang K."/>
            <person name="Zhang X."/>
            <person name="Luo M.C."/>
            <person name="Dvorak J."/>
            <person name="Tong Y."/>
            <person name="Wang J."/>
            <person name="Yang H."/>
            <person name="Li Z."/>
            <person name="Wang D."/>
            <person name="Zhang A."/>
            <person name="Wang J."/>
        </authorList>
    </citation>
    <scope>NUCLEOTIDE SEQUENCE</scope>
    <source>
        <strain evidence="2">cv. G1812</strain>
    </source>
</reference>
<dbReference type="AlphaFoldDB" id="A0A8R7URH8"/>
<sequence>MEDYIDEHTGEKQGARQLARNNSRTHNFYAVSWLYRRQGQGTRFGARFKSGFRNTWVQEATMQVVEHGVRTCKGGSSTSSSRTEFFLNGPVIFLVFYQEKLAQFWQFFCPRFLQIVPDQHK</sequence>
<protein>
    <submittedName>
        <fullName evidence="1">Uncharacterized protein</fullName>
    </submittedName>
</protein>
<dbReference type="Gramene" id="TuG1812G0600001538.01.T01">
    <property type="protein sequence ID" value="TuG1812G0600001538.01.T01"/>
    <property type="gene ID" value="TuG1812G0600001538.01"/>
</dbReference>
<keyword evidence="2" id="KW-1185">Reference proteome</keyword>
<reference evidence="1" key="3">
    <citation type="submission" date="2022-06" db="UniProtKB">
        <authorList>
            <consortium name="EnsemblPlants"/>
        </authorList>
    </citation>
    <scope>IDENTIFICATION</scope>
</reference>
<evidence type="ECO:0000313" key="1">
    <source>
        <dbReference type="EnsemblPlants" id="TuG1812G0600001538.01.T01"/>
    </source>
</evidence>
<proteinExistence type="predicted"/>
<name>A0A8R7URH8_TRIUA</name>
<reference evidence="1" key="2">
    <citation type="submission" date="2018-03" db="EMBL/GenBank/DDBJ databases">
        <title>The Triticum urartu genome reveals the dynamic nature of wheat genome evolution.</title>
        <authorList>
            <person name="Ling H."/>
            <person name="Ma B."/>
            <person name="Shi X."/>
            <person name="Liu H."/>
            <person name="Dong L."/>
            <person name="Sun H."/>
            <person name="Cao Y."/>
            <person name="Gao Q."/>
            <person name="Zheng S."/>
            <person name="Li Y."/>
            <person name="Yu Y."/>
            <person name="Du H."/>
            <person name="Qi M."/>
            <person name="Li Y."/>
            <person name="Yu H."/>
            <person name="Cui Y."/>
            <person name="Wang N."/>
            <person name="Chen C."/>
            <person name="Wu H."/>
            <person name="Zhao Y."/>
            <person name="Zhang J."/>
            <person name="Li Y."/>
            <person name="Zhou W."/>
            <person name="Zhang B."/>
            <person name="Hu W."/>
            <person name="Eijk M."/>
            <person name="Tang J."/>
            <person name="Witsenboer H."/>
            <person name="Zhao S."/>
            <person name="Li Z."/>
            <person name="Zhang A."/>
            <person name="Wang D."/>
            <person name="Liang C."/>
        </authorList>
    </citation>
    <scope>NUCLEOTIDE SEQUENCE [LARGE SCALE GENOMIC DNA]</scope>
    <source>
        <strain evidence="1">cv. G1812</strain>
    </source>
</reference>